<dbReference type="Proteomes" id="UP000319852">
    <property type="component" value="Chromosome"/>
</dbReference>
<keyword evidence="2" id="KW-1185">Reference proteome</keyword>
<dbReference type="EMBL" id="CP036263">
    <property type="protein sequence ID" value="QDS97273.1"/>
    <property type="molecule type" value="Genomic_DNA"/>
</dbReference>
<evidence type="ECO:0000313" key="2">
    <source>
        <dbReference type="Proteomes" id="UP000319852"/>
    </source>
</evidence>
<gene>
    <name evidence="1" type="ORF">HG15A2_05340</name>
</gene>
<proteinExistence type="predicted"/>
<dbReference type="AlphaFoldDB" id="A0A517MQW1"/>
<evidence type="ECO:0000313" key="1">
    <source>
        <dbReference type="EMBL" id="QDS97273.1"/>
    </source>
</evidence>
<reference evidence="1 2" key="1">
    <citation type="submission" date="2019-02" db="EMBL/GenBank/DDBJ databases">
        <title>Deep-cultivation of Planctomycetes and their phenomic and genomic characterization uncovers novel biology.</title>
        <authorList>
            <person name="Wiegand S."/>
            <person name="Jogler M."/>
            <person name="Boedeker C."/>
            <person name="Pinto D."/>
            <person name="Vollmers J."/>
            <person name="Rivas-Marin E."/>
            <person name="Kohn T."/>
            <person name="Peeters S.H."/>
            <person name="Heuer A."/>
            <person name="Rast P."/>
            <person name="Oberbeckmann S."/>
            <person name="Bunk B."/>
            <person name="Jeske O."/>
            <person name="Meyerdierks A."/>
            <person name="Storesund J.E."/>
            <person name="Kallscheuer N."/>
            <person name="Luecker S."/>
            <person name="Lage O.M."/>
            <person name="Pohl T."/>
            <person name="Merkel B.J."/>
            <person name="Hornburger P."/>
            <person name="Mueller R.-W."/>
            <person name="Bruemmer F."/>
            <person name="Labrenz M."/>
            <person name="Spormann A.M."/>
            <person name="Op den Camp H."/>
            <person name="Overmann J."/>
            <person name="Amann R."/>
            <person name="Jetten M.S.M."/>
            <person name="Mascher T."/>
            <person name="Medema M.H."/>
            <person name="Devos D.P."/>
            <person name="Kaster A.-K."/>
            <person name="Ovreas L."/>
            <person name="Rohde M."/>
            <person name="Galperin M.Y."/>
            <person name="Jogler C."/>
        </authorList>
    </citation>
    <scope>NUCLEOTIDE SEQUENCE [LARGE SCALE GENOMIC DNA]</scope>
    <source>
        <strain evidence="1 2">HG15A2</strain>
    </source>
</reference>
<dbReference type="RefSeq" id="WP_145057519.1">
    <property type="nucleotide sequence ID" value="NZ_CP036263.1"/>
</dbReference>
<organism evidence="1 2">
    <name type="scientific">Adhaeretor mobilis</name>
    <dbReference type="NCBI Taxonomy" id="1930276"/>
    <lineage>
        <taxon>Bacteria</taxon>
        <taxon>Pseudomonadati</taxon>
        <taxon>Planctomycetota</taxon>
        <taxon>Planctomycetia</taxon>
        <taxon>Pirellulales</taxon>
        <taxon>Lacipirellulaceae</taxon>
        <taxon>Adhaeretor</taxon>
    </lineage>
</organism>
<dbReference type="KEGG" id="amob:HG15A2_05340"/>
<sequence>MDRIGISFYSPRSPDQVREWLVRPLRKALEDARGGIFSNYLHQDQEGADQAAEHLLVFEVNDFEGSLRVLRTELEKLDAPREVLFHNLNPSDLPY</sequence>
<name>A0A517MQW1_9BACT</name>
<protein>
    <submittedName>
        <fullName evidence="1">Uncharacterized protein</fullName>
    </submittedName>
</protein>
<dbReference type="OrthoDB" id="280143at2"/>
<accession>A0A517MQW1</accession>